<proteinExistence type="predicted"/>
<protein>
    <submittedName>
        <fullName evidence="1">Uncharacterized protein</fullName>
    </submittedName>
</protein>
<accession>A0A6L5Y795</accession>
<evidence type="ECO:0000313" key="1">
    <source>
        <dbReference type="EMBL" id="MST52560.1"/>
    </source>
</evidence>
<dbReference type="EMBL" id="VUMZ01000010">
    <property type="protein sequence ID" value="MST52560.1"/>
    <property type="molecule type" value="Genomic_DNA"/>
</dbReference>
<reference evidence="1 2" key="1">
    <citation type="submission" date="2019-08" db="EMBL/GenBank/DDBJ databases">
        <title>In-depth cultivation of the pig gut microbiome towards novel bacterial diversity and tailored functional studies.</title>
        <authorList>
            <person name="Wylensek D."/>
            <person name="Hitch T.C.A."/>
            <person name="Clavel T."/>
        </authorList>
    </citation>
    <scope>NUCLEOTIDE SEQUENCE [LARGE SCALE GENOMIC DNA]</scope>
    <source>
        <strain evidence="1 2">WCA-MUC-591-APC-3H</strain>
    </source>
</reference>
<sequence>MINIIKYIDIEEKVRITFTDGMYTDGYIESIDDEEESGITEPGISFWTDDGNYLEIGQSEIDNIEILN</sequence>
<organism evidence="1 2">
    <name type="scientific">Hornefia butyriciproducens</name>
    <dbReference type="NCBI Taxonomy" id="2652293"/>
    <lineage>
        <taxon>Bacteria</taxon>
        <taxon>Bacillati</taxon>
        <taxon>Bacillota</taxon>
        <taxon>Clostridia</taxon>
        <taxon>Peptostreptococcales</taxon>
        <taxon>Anaerovoracaceae</taxon>
        <taxon>Hornefia</taxon>
    </lineage>
</organism>
<keyword evidence="2" id="KW-1185">Reference proteome</keyword>
<dbReference type="Proteomes" id="UP000474676">
    <property type="component" value="Unassembled WGS sequence"/>
</dbReference>
<dbReference type="GeneID" id="303115581"/>
<dbReference type="AlphaFoldDB" id="A0A6L5Y795"/>
<gene>
    <name evidence="1" type="ORF">FYJ64_09630</name>
</gene>
<evidence type="ECO:0000313" key="2">
    <source>
        <dbReference type="Proteomes" id="UP000474676"/>
    </source>
</evidence>
<comment type="caution">
    <text evidence="1">The sequence shown here is derived from an EMBL/GenBank/DDBJ whole genome shotgun (WGS) entry which is preliminary data.</text>
</comment>
<name>A0A6L5Y795_9FIRM</name>
<dbReference type="RefSeq" id="WP_154574953.1">
    <property type="nucleotide sequence ID" value="NZ_JBQHWH010000027.1"/>
</dbReference>